<comment type="caution">
    <text evidence="2">The sequence shown here is derived from an EMBL/GenBank/DDBJ whole genome shotgun (WGS) entry which is preliminary data.</text>
</comment>
<dbReference type="GO" id="GO:0030288">
    <property type="term" value="C:outer membrane-bounded periplasmic space"/>
    <property type="evidence" value="ECO:0007669"/>
    <property type="project" value="InterPro"/>
</dbReference>
<dbReference type="GO" id="GO:0030246">
    <property type="term" value="F:carbohydrate binding"/>
    <property type="evidence" value="ECO:0007669"/>
    <property type="project" value="TreeGrafter"/>
</dbReference>
<dbReference type="InterPro" id="IPR018389">
    <property type="entry name" value="DctP_fam"/>
</dbReference>
<dbReference type="EMBL" id="LJQI01000343">
    <property type="protein sequence ID" value="KPX23274.1"/>
    <property type="molecule type" value="Genomic_DNA"/>
</dbReference>
<dbReference type="Proteomes" id="UP000050490">
    <property type="component" value="Unassembled WGS sequence"/>
</dbReference>
<accession>A0A0P9UC62</accession>
<name>A0A0P9UC62_PSEA0</name>
<dbReference type="InterPro" id="IPR038404">
    <property type="entry name" value="TRAP_DctP_sf"/>
</dbReference>
<evidence type="ECO:0000256" key="1">
    <source>
        <dbReference type="ARBA" id="ARBA00022729"/>
    </source>
</evidence>
<dbReference type="InterPro" id="IPR004682">
    <property type="entry name" value="TRAP_DctP"/>
</dbReference>
<dbReference type="NCBIfam" id="TIGR00787">
    <property type="entry name" value="dctP"/>
    <property type="match status" value="1"/>
</dbReference>
<gene>
    <name evidence="2" type="ORF">ALO70_100420</name>
</gene>
<dbReference type="PANTHER" id="PTHR33376">
    <property type="match status" value="1"/>
</dbReference>
<organism evidence="2 3">
    <name type="scientific">Pseudomonas amygdali pv. eriobotryae</name>
    <dbReference type="NCBI Taxonomy" id="129137"/>
    <lineage>
        <taxon>Bacteria</taxon>
        <taxon>Pseudomonadati</taxon>
        <taxon>Pseudomonadota</taxon>
        <taxon>Gammaproteobacteria</taxon>
        <taxon>Pseudomonadales</taxon>
        <taxon>Pseudomonadaceae</taxon>
        <taxon>Pseudomonas</taxon>
        <taxon>Pseudomonas amygdali</taxon>
    </lineage>
</organism>
<dbReference type="PANTHER" id="PTHR33376:SF2">
    <property type="entry name" value="DICARBOXYLATE-BINDING PERIPLASMIC PROTEIN"/>
    <property type="match status" value="1"/>
</dbReference>
<dbReference type="PATRIC" id="fig|129137.4.peg.6378"/>
<sequence length="359" mass="39563">MPNENPIARPKITKSEISMDFKRKLLIAALPLAFCVSGMAQAEVKIKFAEVHPAGYAPVVAEQNMGKKLEEQSKGEITFKMYAGGVLGSEKEVVEQVQSGAVQMTRVSLGIVGPVVPDVNVFNLPFVFRDQAHMRTIIDGEIGQEILDKITNSQFNMVALAWMDGGTRNLYTKKPVRQISDLKGMKIRVQGNPVFIETINDMGGNGIAMATGEIFSALQTGVIDGAENNPPTYFQHNHYQNAKFFTITEHLILPEPIVMAKATWEKLKPEQQALVKKLAREAQMEERALWDKSSADAETKLKAAGVEFITLTPEQKKAFYDATQPVRDKFGAPYKDLISRIEAVQTNPALAAPSTQAAQ</sequence>
<dbReference type="PIRSF" id="PIRSF006470">
    <property type="entry name" value="DctB"/>
    <property type="match status" value="1"/>
</dbReference>
<reference evidence="2 3" key="1">
    <citation type="submission" date="2015-09" db="EMBL/GenBank/DDBJ databases">
        <title>Genome announcement of multiple Pseudomonas syringae strains.</title>
        <authorList>
            <person name="Thakur S."/>
            <person name="Wang P.W."/>
            <person name="Gong Y."/>
            <person name="Weir B.S."/>
            <person name="Guttman D.S."/>
        </authorList>
    </citation>
    <scope>NUCLEOTIDE SEQUENCE [LARGE SCALE GENOMIC DNA]</scope>
    <source>
        <strain evidence="2 3">ICMP4455</strain>
    </source>
</reference>
<dbReference type="NCBIfam" id="NF037995">
    <property type="entry name" value="TRAP_S1"/>
    <property type="match status" value="1"/>
</dbReference>
<evidence type="ECO:0000313" key="2">
    <source>
        <dbReference type="EMBL" id="KPX23274.1"/>
    </source>
</evidence>
<dbReference type="Gene3D" id="3.40.190.170">
    <property type="entry name" value="Bacterial extracellular solute-binding protein, family 7"/>
    <property type="match status" value="1"/>
</dbReference>
<dbReference type="AlphaFoldDB" id="A0A0P9UC62"/>
<proteinExistence type="predicted"/>
<protein>
    <submittedName>
        <fullName evidence="2">TRAP dicarboxylate transporter subunit DctP</fullName>
    </submittedName>
</protein>
<dbReference type="CDD" id="cd13671">
    <property type="entry name" value="PBP2_TRAP_SBP_like_3"/>
    <property type="match status" value="1"/>
</dbReference>
<keyword evidence="1" id="KW-0732">Signal</keyword>
<dbReference type="GO" id="GO:0055085">
    <property type="term" value="P:transmembrane transport"/>
    <property type="evidence" value="ECO:0007669"/>
    <property type="project" value="InterPro"/>
</dbReference>
<evidence type="ECO:0000313" key="3">
    <source>
        <dbReference type="Proteomes" id="UP000050490"/>
    </source>
</evidence>
<dbReference type="Pfam" id="PF03480">
    <property type="entry name" value="DctP"/>
    <property type="match status" value="1"/>
</dbReference>